<organism evidence="1 2">
    <name type="scientific">candidate division WWE3 bacterium</name>
    <dbReference type="NCBI Taxonomy" id="2053526"/>
    <lineage>
        <taxon>Bacteria</taxon>
        <taxon>Katanobacteria</taxon>
    </lineage>
</organism>
<evidence type="ECO:0000313" key="1">
    <source>
        <dbReference type="EMBL" id="MBE7525335.1"/>
    </source>
</evidence>
<reference evidence="1" key="1">
    <citation type="submission" date="2020-05" db="EMBL/GenBank/DDBJ databases">
        <title>High-Quality Genomes of Partial-Nitritation/Anammox System by Hierarchical Clustering Based Hybrid Assembly.</title>
        <authorList>
            <person name="Liu L."/>
            <person name="Wang Y."/>
            <person name="Che Y."/>
            <person name="Chen Y."/>
            <person name="Xia Y."/>
            <person name="Luo R."/>
            <person name="Cheng S.H."/>
            <person name="Zheng C."/>
            <person name="Zhang T."/>
        </authorList>
    </citation>
    <scope>NUCLEOTIDE SEQUENCE</scope>
    <source>
        <strain evidence="1">H1_PAT1</strain>
    </source>
</reference>
<comment type="caution">
    <text evidence="1">The sequence shown here is derived from an EMBL/GenBank/DDBJ whole genome shotgun (WGS) entry which is preliminary data.</text>
</comment>
<dbReference type="EMBL" id="JABTTY010000001">
    <property type="protein sequence ID" value="MBE7525335.1"/>
    <property type="molecule type" value="Genomic_DNA"/>
</dbReference>
<accession>A0A928TVU6</accession>
<proteinExistence type="predicted"/>
<sequence>MDIARVSVLELGTQLLFAERLQLLPASEFSALKPLLMHVNCLLTLYRIYLSFVISDFALH</sequence>
<gene>
    <name evidence="1" type="ORF">HS096_03030</name>
</gene>
<protein>
    <submittedName>
        <fullName evidence="1">Uncharacterized protein</fullName>
    </submittedName>
</protein>
<dbReference type="AlphaFoldDB" id="A0A928TVU6"/>
<name>A0A928TVU6_UNCKA</name>
<dbReference type="Proteomes" id="UP000710385">
    <property type="component" value="Unassembled WGS sequence"/>
</dbReference>
<evidence type="ECO:0000313" key="2">
    <source>
        <dbReference type="Proteomes" id="UP000710385"/>
    </source>
</evidence>